<evidence type="ECO:0000313" key="3">
    <source>
        <dbReference type="EMBL" id="TCP63892.1"/>
    </source>
</evidence>
<keyword evidence="1" id="KW-0812">Transmembrane</keyword>
<dbReference type="GO" id="GO:0006189">
    <property type="term" value="P:'de novo' IMP biosynthetic process"/>
    <property type="evidence" value="ECO:0007669"/>
    <property type="project" value="InterPro"/>
</dbReference>
<dbReference type="InterPro" id="IPR039476">
    <property type="entry name" value="P2CMN_synthase_LarB"/>
</dbReference>
<feature type="transmembrane region" description="Helical" evidence="1">
    <location>
        <begin position="231"/>
        <end position="264"/>
    </location>
</feature>
<dbReference type="Pfam" id="PF00731">
    <property type="entry name" value="AIRC"/>
    <property type="match status" value="1"/>
</dbReference>
<dbReference type="GO" id="GO:0016787">
    <property type="term" value="F:hydrolase activity"/>
    <property type="evidence" value="ECO:0007669"/>
    <property type="project" value="InterPro"/>
</dbReference>
<dbReference type="Proteomes" id="UP000294813">
    <property type="component" value="Unassembled WGS sequence"/>
</dbReference>
<name>A0A4R2RJ87_9FIRM</name>
<evidence type="ECO:0000259" key="2">
    <source>
        <dbReference type="SMART" id="SM01001"/>
    </source>
</evidence>
<organism evidence="3 4">
    <name type="scientific">Heliophilum fasciatum</name>
    <dbReference type="NCBI Taxonomy" id="35700"/>
    <lineage>
        <taxon>Bacteria</taxon>
        <taxon>Bacillati</taxon>
        <taxon>Bacillota</taxon>
        <taxon>Clostridia</taxon>
        <taxon>Eubacteriales</taxon>
        <taxon>Heliobacteriaceae</taxon>
        <taxon>Heliophilum</taxon>
    </lineage>
</organism>
<dbReference type="PANTHER" id="PTHR43064">
    <property type="entry name" value="PHOSPHORIBOSYLAMINOIMIDAZOLE CARBOXYLASE-RELATED"/>
    <property type="match status" value="1"/>
</dbReference>
<feature type="transmembrane region" description="Helical" evidence="1">
    <location>
        <begin position="190"/>
        <end position="211"/>
    </location>
</feature>
<protein>
    <recommendedName>
        <fullName evidence="2">PurE domain-containing protein</fullName>
    </recommendedName>
</protein>
<dbReference type="EMBL" id="SLXT01000014">
    <property type="protein sequence ID" value="TCP63892.1"/>
    <property type="molecule type" value="Genomic_DNA"/>
</dbReference>
<dbReference type="Gene3D" id="3.40.50.1970">
    <property type="match status" value="1"/>
</dbReference>
<keyword evidence="4" id="KW-1185">Reference proteome</keyword>
<dbReference type="SMART" id="SM01001">
    <property type="entry name" value="AIRC"/>
    <property type="match status" value="1"/>
</dbReference>
<feature type="domain" description="PurE" evidence="2">
    <location>
        <begin position="137"/>
        <end position="269"/>
    </location>
</feature>
<dbReference type="AlphaFoldDB" id="A0A4R2RJ87"/>
<accession>A0A4R2RJ87</accession>
<gene>
    <name evidence="3" type="ORF">EDD73_11440</name>
</gene>
<dbReference type="InterPro" id="IPR000031">
    <property type="entry name" value="PurE_dom"/>
</dbReference>
<comment type="caution">
    <text evidence="3">The sequence shown here is derived from an EMBL/GenBank/DDBJ whole genome shotgun (WGS) entry which is preliminary data.</text>
</comment>
<keyword evidence="1" id="KW-1133">Transmembrane helix</keyword>
<sequence length="269" mass="28047">MIDSSLLRTILEAVRDQQIPIEQAIEQVGQLPYEDLGFAKVDHWRSYTQGFPEVIFGLGKTPEQIAAIFYQLAQKSNLVLATRCSHEAYAAVIRQVPEAQFHAVAGIISLGLPPDGSSSVGSSSDDSSSKVSMGETASIAVLSAGTADLPVAEEAVISAQAMGCQVHRIYDVGVAGIHRLIAHRSQLRQAHVLIVVAGMEGALASVVAGMVDVPVIAVPTSIGYGASFGGLAALLGMLNSCALGVGVVNIDNGFGAAALAATIMRQRQR</sequence>
<reference evidence="3 4" key="1">
    <citation type="submission" date="2019-03" db="EMBL/GenBank/DDBJ databases">
        <title>Genomic Encyclopedia of Type Strains, Phase IV (KMG-IV): sequencing the most valuable type-strain genomes for metagenomic binning, comparative biology and taxonomic classification.</title>
        <authorList>
            <person name="Goeker M."/>
        </authorList>
    </citation>
    <scope>NUCLEOTIDE SEQUENCE [LARGE SCALE GENOMIC DNA]</scope>
    <source>
        <strain evidence="3 4">DSM 11170</strain>
    </source>
</reference>
<evidence type="ECO:0000256" key="1">
    <source>
        <dbReference type="SAM" id="Phobius"/>
    </source>
</evidence>
<proteinExistence type="predicted"/>
<dbReference type="SUPFAM" id="SSF52255">
    <property type="entry name" value="N5-CAIR mutase (phosphoribosylaminoimidazole carboxylase, PurE)"/>
    <property type="match status" value="1"/>
</dbReference>
<keyword evidence="1" id="KW-0472">Membrane</keyword>
<dbReference type="NCBIfam" id="NF033503">
    <property type="entry name" value="LarB"/>
    <property type="match status" value="1"/>
</dbReference>
<evidence type="ECO:0000313" key="4">
    <source>
        <dbReference type="Proteomes" id="UP000294813"/>
    </source>
</evidence>
<dbReference type="PANTHER" id="PTHR43064:SF1">
    <property type="entry name" value="SLL1489 PROTEIN"/>
    <property type="match status" value="1"/>
</dbReference>